<organism evidence="2 3">
    <name type="scientific">Trifolium medium</name>
    <dbReference type="NCBI Taxonomy" id="97028"/>
    <lineage>
        <taxon>Eukaryota</taxon>
        <taxon>Viridiplantae</taxon>
        <taxon>Streptophyta</taxon>
        <taxon>Embryophyta</taxon>
        <taxon>Tracheophyta</taxon>
        <taxon>Spermatophyta</taxon>
        <taxon>Magnoliopsida</taxon>
        <taxon>eudicotyledons</taxon>
        <taxon>Gunneridae</taxon>
        <taxon>Pentapetalae</taxon>
        <taxon>rosids</taxon>
        <taxon>fabids</taxon>
        <taxon>Fabales</taxon>
        <taxon>Fabaceae</taxon>
        <taxon>Papilionoideae</taxon>
        <taxon>50 kb inversion clade</taxon>
        <taxon>NPAAA clade</taxon>
        <taxon>Hologalegina</taxon>
        <taxon>IRL clade</taxon>
        <taxon>Trifolieae</taxon>
        <taxon>Trifolium</taxon>
    </lineage>
</organism>
<reference evidence="2 3" key="1">
    <citation type="journal article" date="2018" name="Front. Plant Sci.">
        <title>Red Clover (Trifolium pratense) and Zigzag Clover (T. medium) - A Picture of Genomic Similarities and Differences.</title>
        <authorList>
            <person name="Dluhosova J."/>
            <person name="Istvanek J."/>
            <person name="Nedelnik J."/>
            <person name="Repkova J."/>
        </authorList>
    </citation>
    <scope>NUCLEOTIDE SEQUENCE [LARGE SCALE GENOMIC DNA]</scope>
    <source>
        <strain evidence="3">cv. 10/8</strain>
        <tissue evidence="2">Leaf</tissue>
    </source>
</reference>
<name>A0A392U3D4_9FABA</name>
<evidence type="ECO:0000313" key="3">
    <source>
        <dbReference type="Proteomes" id="UP000265520"/>
    </source>
</evidence>
<keyword evidence="3" id="KW-1185">Reference proteome</keyword>
<dbReference type="AlphaFoldDB" id="A0A392U3D4"/>
<protein>
    <submittedName>
        <fullName evidence="2">Uncharacterized protein</fullName>
    </submittedName>
</protein>
<feature type="region of interest" description="Disordered" evidence="1">
    <location>
        <begin position="36"/>
        <end position="58"/>
    </location>
</feature>
<feature type="non-terminal residue" evidence="2">
    <location>
        <position position="1"/>
    </location>
</feature>
<sequence>KKKQESEAYQRVKLDMLDGLGNIDSDESIEEAEGYVSLSENEDNDYVGETEDNSIFYH</sequence>
<dbReference type="Proteomes" id="UP000265520">
    <property type="component" value="Unassembled WGS sequence"/>
</dbReference>
<accession>A0A392U3D4</accession>
<evidence type="ECO:0000256" key="1">
    <source>
        <dbReference type="SAM" id="MobiDB-lite"/>
    </source>
</evidence>
<feature type="compositionally biased region" description="Acidic residues" evidence="1">
    <location>
        <begin position="40"/>
        <end position="52"/>
    </location>
</feature>
<comment type="caution">
    <text evidence="2">The sequence shown here is derived from an EMBL/GenBank/DDBJ whole genome shotgun (WGS) entry which is preliminary data.</text>
</comment>
<dbReference type="EMBL" id="LXQA010728012">
    <property type="protein sequence ID" value="MCI67983.1"/>
    <property type="molecule type" value="Genomic_DNA"/>
</dbReference>
<proteinExistence type="predicted"/>
<evidence type="ECO:0000313" key="2">
    <source>
        <dbReference type="EMBL" id="MCI67983.1"/>
    </source>
</evidence>